<evidence type="ECO:0000313" key="1">
    <source>
        <dbReference type="EMBL" id="KAF2817799.1"/>
    </source>
</evidence>
<sequence>MQKTDYHLTRRHLKEKRVVLAKNSRAGLHSLVNFCSYPSYADRTEKVVIGLEAYFLALATDQPDRVLVRAPESSPQRDRQRIADIGLVLASLEAMPALNTVELVYAPAGTSNTSESSSEPLLSASEQESYFDMFCKGLVAVGKTIPHLHDLAKLFNVPFPALSALVKDRTSYHHEKRWAPRHNPCFKSLCTLKIHVDPDMLYRDWFYDFGLCDLLIKSAPALDTLDVNGSRLEYEHDDANRPLWQVSVRLDVGPYCLTSVTLRNVQIMAYHAPFGGIRTRTLRQLTLEGVMVVGGPKAAFNIIVRLKGLTRLIVRAVFDLRPIDGAFPWAFGTLTEEMELMDFFFLGARGFEEAREMWRNGEVKVSDIPGSEQNRDLIGWKFEGGDVAAGARFLAENGRVLQQ</sequence>
<reference evidence="3" key="2">
    <citation type="submission" date="2020-04" db="EMBL/GenBank/DDBJ databases">
        <authorList>
            <consortium name="NCBI Genome Project"/>
        </authorList>
    </citation>
    <scope>NUCLEOTIDE SEQUENCE</scope>
    <source>
        <strain evidence="3">CBS 304.34</strain>
    </source>
</reference>
<gene>
    <name evidence="1 3" type="ORF">BDZ99DRAFT_531059</name>
</gene>
<reference evidence="3" key="3">
    <citation type="submission" date="2025-04" db="UniProtKB">
        <authorList>
            <consortium name="RefSeq"/>
        </authorList>
    </citation>
    <scope>IDENTIFICATION</scope>
    <source>
        <strain evidence="3">CBS 304.34</strain>
    </source>
</reference>
<organism evidence="1">
    <name type="scientific">Mytilinidion resinicola</name>
    <dbReference type="NCBI Taxonomy" id="574789"/>
    <lineage>
        <taxon>Eukaryota</taxon>
        <taxon>Fungi</taxon>
        <taxon>Dikarya</taxon>
        <taxon>Ascomycota</taxon>
        <taxon>Pezizomycotina</taxon>
        <taxon>Dothideomycetes</taxon>
        <taxon>Pleosporomycetidae</taxon>
        <taxon>Mytilinidiales</taxon>
        <taxon>Mytilinidiaceae</taxon>
        <taxon>Mytilinidion</taxon>
    </lineage>
</organism>
<dbReference type="Proteomes" id="UP000504636">
    <property type="component" value="Unplaced"/>
</dbReference>
<evidence type="ECO:0000313" key="3">
    <source>
        <dbReference type="RefSeq" id="XP_033584763.1"/>
    </source>
</evidence>
<dbReference type="AlphaFoldDB" id="A0A6A6ZAR8"/>
<dbReference type="GeneID" id="54467320"/>
<proteinExistence type="predicted"/>
<evidence type="ECO:0000313" key="2">
    <source>
        <dbReference type="Proteomes" id="UP000504636"/>
    </source>
</evidence>
<keyword evidence="2" id="KW-1185">Reference proteome</keyword>
<dbReference type="RefSeq" id="XP_033584763.1">
    <property type="nucleotide sequence ID" value="XM_033726427.1"/>
</dbReference>
<accession>A0A6A6ZAR8</accession>
<protein>
    <submittedName>
        <fullName evidence="1 3">Uncharacterized protein</fullName>
    </submittedName>
</protein>
<name>A0A6A6ZAR8_9PEZI</name>
<reference evidence="1 3" key="1">
    <citation type="journal article" date="2020" name="Stud. Mycol.">
        <title>101 Dothideomycetes genomes: a test case for predicting lifestyles and emergence of pathogens.</title>
        <authorList>
            <person name="Haridas S."/>
            <person name="Albert R."/>
            <person name="Binder M."/>
            <person name="Bloem J."/>
            <person name="Labutti K."/>
            <person name="Salamov A."/>
            <person name="Andreopoulos B."/>
            <person name="Baker S."/>
            <person name="Barry K."/>
            <person name="Bills G."/>
            <person name="Bluhm B."/>
            <person name="Cannon C."/>
            <person name="Castanera R."/>
            <person name="Culley D."/>
            <person name="Daum C."/>
            <person name="Ezra D."/>
            <person name="Gonzalez J."/>
            <person name="Henrissat B."/>
            <person name="Kuo A."/>
            <person name="Liang C."/>
            <person name="Lipzen A."/>
            <person name="Lutzoni F."/>
            <person name="Magnuson J."/>
            <person name="Mondo S."/>
            <person name="Nolan M."/>
            <person name="Ohm R."/>
            <person name="Pangilinan J."/>
            <person name="Park H.-J."/>
            <person name="Ramirez L."/>
            <person name="Alfaro M."/>
            <person name="Sun H."/>
            <person name="Tritt A."/>
            <person name="Yoshinaga Y."/>
            <person name="Zwiers L.-H."/>
            <person name="Turgeon B."/>
            <person name="Goodwin S."/>
            <person name="Spatafora J."/>
            <person name="Crous P."/>
            <person name="Grigoriev I."/>
        </authorList>
    </citation>
    <scope>NUCLEOTIDE SEQUENCE</scope>
    <source>
        <strain evidence="1 3">CBS 304.34</strain>
    </source>
</reference>
<dbReference type="EMBL" id="MU003692">
    <property type="protein sequence ID" value="KAF2817799.1"/>
    <property type="molecule type" value="Genomic_DNA"/>
</dbReference>
<dbReference type="OrthoDB" id="10407958at2759"/>